<dbReference type="SUPFAM" id="SSF48366">
    <property type="entry name" value="Ras GEF"/>
    <property type="match status" value="1"/>
</dbReference>
<evidence type="ECO:0000259" key="2">
    <source>
        <dbReference type="PROSITE" id="PS50212"/>
    </source>
</evidence>
<dbReference type="InterPro" id="IPR023578">
    <property type="entry name" value="Ras_GEF_dom_sf"/>
</dbReference>
<evidence type="ECO:0000313" key="3">
    <source>
        <dbReference type="EMBL" id="VDD90622.1"/>
    </source>
</evidence>
<keyword evidence="4" id="KW-1185">Reference proteome</keyword>
<dbReference type="GO" id="GO:0005085">
    <property type="term" value="F:guanyl-nucleotide exchange factor activity"/>
    <property type="evidence" value="ECO:0007669"/>
    <property type="project" value="UniProtKB-KW"/>
</dbReference>
<sequence>MMHIEIQKVPFDWYLQFNSWLPSTPQEFSKLGQVLQFSDADQFRLPSRFQDEDEGYETRKGIAYVNRFSITGPKTVLESIDVQDWLVLRVKDGATSNEVRGGPADALIAFATQPAGSLLYQEAFLTTYRTFVSSYELIQKLIKRYSFFCQGIRKRKRNTFLST</sequence>
<accession>A0A0N4V684</accession>
<dbReference type="EMBL" id="UXUI01008145">
    <property type="protein sequence ID" value="VDD90622.1"/>
    <property type="molecule type" value="Genomic_DNA"/>
</dbReference>
<dbReference type="AlphaFoldDB" id="A0A0N4V684"/>
<dbReference type="WBParaSite" id="EVEC_0000576201-mRNA-1">
    <property type="protein sequence ID" value="EVEC_0000576201-mRNA-1"/>
    <property type="gene ID" value="EVEC_0000576201"/>
</dbReference>
<keyword evidence="1" id="KW-0344">Guanine-nucleotide releasing factor</keyword>
<feature type="domain" description="N-terminal Ras-GEF" evidence="2">
    <location>
        <begin position="95"/>
        <end position="163"/>
    </location>
</feature>
<organism evidence="5">
    <name type="scientific">Enterobius vermicularis</name>
    <name type="common">Human pinworm</name>
    <dbReference type="NCBI Taxonomy" id="51028"/>
    <lineage>
        <taxon>Eukaryota</taxon>
        <taxon>Metazoa</taxon>
        <taxon>Ecdysozoa</taxon>
        <taxon>Nematoda</taxon>
        <taxon>Chromadorea</taxon>
        <taxon>Rhabditida</taxon>
        <taxon>Spirurina</taxon>
        <taxon>Oxyuridomorpha</taxon>
        <taxon>Oxyuroidea</taxon>
        <taxon>Oxyuridae</taxon>
        <taxon>Enterobius</taxon>
    </lineage>
</organism>
<evidence type="ECO:0000256" key="1">
    <source>
        <dbReference type="PROSITE-ProRule" id="PRU00135"/>
    </source>
</evidence>
<proteinExistence type="predicted"/>
<dbReference type="OrthoDB" id="5841993at2759"/>
<name>A0A0N4V684_ENTVE</name>
<reference evidence="3 4" key="2">
    <citation type="submission" date="2018-10" db="EMBL/GenBank/DDBJ databases">
        <authorList>
            <consortium name="Pathogen Informatics"/>
        </authorList>
    </citation>
    <scope>NUCLEOTIDE SEQUENCE [LARGE SCALE GENOMIC DNA]</scope>
</reference>
<dbReference type="STRING" id="51028.A0A0N4V684"/>
<dbReference type="PROSITE" id="PS50212">
    <property type="entry name" value="RASGEF_NTER"/>
    <property type="match status" value="1"/>
</dbReference>
<dbReference type="Proteomes" id="UP000274131">
    <property type="component" value="Unassembled WGS sequence"/>
</dbReference>
<dbReference type="Gene3D" id="1.20.870.10">
    <property type="entry name" value="Son of sevenless (SoS) protein Chain: S domain 1"/>
    <property type="match status" value="1"/>
</dbReference>
<protein>
    <submittedName>
        <fullName evidence="5">N-terminal Ras-GEF domain-containing protein</fullName>
    </submittedName>
</protein>
<evidence type="ECO:0000313" key="5">
    <source>
        <dbReference type="WBParaSite" id="EVEC_0000576201-mRNA-1"/>
    </source>
</evidence>
<reference evidence="5" key="1">
    <citation type="submission" date="2017-02" db="UniProtKB">
        <authorList>
            <consortium name="WormBaseParasite"/>
        </authorList>
    </citation>
    <scope>IDENTIFICATION</scope>
</reference>
<gene>
    <name evidence="3" type="ORF">EVEC_LOCUS5373</name>
</gene>
<evidence type="ECO:0000313" key="4">
    <source>
        <dbReference type="Proteomes" id="UP000274131"/>
    </source>
</evidence>
<dbReference type="Pfam" id="PF00618">
    <property type="entry name" value="RasGEF_N"/>
    <property type="match status" value="1"/>
</dbReference>
<dbReference type="InterPro" id="IPR000651">
    <property type="entry name" value="Ras-like_Gua-exchang_fac_N"/>
</dbReference>